<dbReference type="Pfam" id="PF00288">
    <property type="entry name" value="GHMP_kinases_N"/>
    <property type="match status" value="1"/>
</dbReference>
<dbReference type="eggNOG" id="COG1947">
    <property type="taxonomic scope" value="Bacteria"/>
</dbReference>
<dbReference type="Pfam" id="PF08544">
    <property type="entry name" value="GHMP_kinases_C"/>
    <property type="match status" value="1"/>
</dbReference>
<dbReference type="EC" id="2.7.1.148" evidence="2 9"/>
<dbReference type="SUPFAM" id="SSF55060">
    <property type="entry name" value="GHMP Kinase, C-terminal domain"/>
    <property type="match status" value="1"/>
</dbReference>
<keyword evidence="5 9" id="KW-0547">Nucleotide-binding</keyword>
<proteinExistence type="inferred from homology"/>
<keyword evidence="9" id="KW-0414">Isoprene biosynthesis</keyword>
<dbReference type="GO" id="GO:0050515">
    <property type="term" value="F:4-(cytidine 5'-diphospho)-2-C-methyl-D-erythritol kinase activity"/>
    <property type="evidence" value="ECO:0007669"/>
    <property type="project" value="UniProtKB-UniRule"/>
</dbReference>
<evidence type="ECO:0000256" key="9">
    <source>
        <dbReference type="HAMAP-Rule" id="MF_00061"/>
    </source>
</evidence>
<name>L0F1B3_DESDL</name>
<dbReference type="Gene3D" id="3.30.230.10">
    <property type="match status" value="1"/>
</dbReference>
<dbReference type="NCBIfam" id="TIGR00154">
    <property type="entry name" value="ispE"/>
    <property type="match status" value="1"/>
</dbReference>
<dbReference type="EMBL" id="CP003344">
    <property type="protein sequence ID" value="AGA67624.1"/>
    <property type="molecule type" value="Genomic_DNA"/>
</dbReference>
<comment type="similarity">
    <text evidence="1 9">Belongs to the GHMP kinase family. IspE subfamily.</text>
</comment>
<dbReference type="KEGG" id="ddl:Desdi_0051"/>
<dbReference type="PIRSF" id="PIRSF010376">
    <property type="entry name" value="IspE"/>
    <property type="match status" value="1"/>
</dbReference>
<evidence type="ECO:0000256" key="7">
    <source>
        <dbReference type="ARBA" id="ARBA00022840"/>
    </source>
</evidence>
<dbReference type="GO" id="GO:0016114">
    <property type="term" value="P:terpenoid biosynthetic process"/>
    <property type="evidence" value="ECO:0007669"/>
    <property type="project" value="UniProtKB-UniRule"/>
</dbReference>
<comment type="pathway">
    <text evidence="9">Isoprenoid biosynthesis; isopentenyl diphosphate biosynthesis via DXP pathway; isopentenyl diphosphate from 1-deoxy-D-xylulose 5-phosphate: step 3/6.</text>
</comment>
<dbReference type="Gene3D" id="3.30.70.890">
    <property type="entry name" value="GHMP kinase, C-terminal domain"/>
    <property type="match status" value="1"/>
</dbReference>
<accession>L0F1B3</accession>
<dbReference type="RefSeq" id="WP_015260631.1">
    <property type="nucleotide sequence ID" value="NC_019903.1"/>
</dbReference>
<evidence type="ECO:0000256" key="3">
    <source>
        <dbReference type="ARBA" id="ARBA00017473"/>
    </source>
</evidence>
<evidence type="ECO:0000256" key="6">
    <source>
        <dbReference type="ARBA" id="ARBA00022777"/>
    </source>
</evidence>
<evidence type="ECO:0000256" key="5">
    <source>
        <dbReference type="ARBA" id="ARBA00022741"/>
    </source>
</evidence>
<evidence type="ECO:0000313" key="12">
    <source>
        <dbReference type="EMBL" id="AGA67624.1"/>
    </source>
</evidence>
<comment type="catalytic activity">
    <reaction evidence="9">
        <text>4-CDP-2-C-methyl-D-erythritol + ATP = 4-CDP-2-C-methyl-D-erythritol 2-phosphate + ADP + H(+)</text>
        <dbReference type="Rhea" id="RHEA:18437"/>
        <dbReference type="ChEBI" id="CHEBI:15378"/>
        <dbReference type="ChEBI" id="CHEBI:30616"/>
        <dbReference type="ChEBI" id="CHEBI:57823"/>
        <dbReference type="ChEBI" id="CHEBI:57919"/>
        <dbReference type="ChEBI" id="CHEBI:456216"/>
        <dbReference type="EC" id="2.7.1.148"/>
    </reaction>
</comment>
<dbReference type="InterPro" id="IPR020568">
    <property type="entry name" value="Ribosomal_Su5_D2-typ_SF"/>
</dbReference>
<dbReference type="HOGENOM" id="CLU_053057_1_1_9"/>
<evidence type="ECO:0000256" key="4">
    <source>
        <dbReference type="ARBA" id="ARBA00022679"/>
    </source>
</evidence>
<gene>
    <name evidence="9" type="primary">ispE</name>
    <name evidence="12" type="ordered locus">Desdi_0051</name>
</gene>
<keyword evidence="13" id="KW-1185">Reference proteome</keyword>
<dbReference type="PANTHER" id="PTHR43527">
    <property type="entry name" value="4-DIPHOSPHOCYTIDYL-2-C-METHYL-D-ERYTHRITOL KINASE, CHLOROPLASTIC"/>
    <property type="match status" value="1"/>
</dbReference>
<dbReference type="OrthoDB" id="9809438at2"/>
<protein>
    <recommendedName>
        <fullName evidence="3 9">4-diphosphocytidyl-2-C-methyl-D-erythritol kinase</fullName>
        <shortName evidence="9">CMK</shortName>
        <ecNumber evidence="2 9">2.7.1.148</ecNumber>
    </recommendedName>
    <alternativeName>
        <fullName evidence="8 9">4-(cytidine-5'-diphospho)-2-C-methyl-D-erythritol kinase</fullName>
    </alternativeName>
</protein>
<dbReference type="GO" id="GO:0005524">
    <property type="term" value="F:ATP binding"/>
    <property type="evidence" value="ECO:0007669"/>
    <property type="project" value="UniProtKB-UniRule"/>
</dbReference>
<dbReference type="Proteomes" id="UP000010797">
    <property type="component" value="Chromosome"/>
</dbReference>
<keyword evidence="7 9" id="KW-0067">ATP-binding</keyword>
<dbReference type="InterPro" id="IPR004424">
    <property type="entry name" value="IspE"/>
</dbReference>
<dbReference type="AlphaFoldDB" id="L0F1B3"/>
<sequence>MSQNQVELFAYAKINLALAVTGRRSDGYHELESVMQSIGLSDRIRITLTERGIECSCGEWSGPENLAYQAARVFLAGLNTTSGIKIEIEKNIPVQAGLGGGSADAAATLYALNHLFQEPYSLEQLKSLAAGLGADVAFCLQGGTQWATGVGDVLKDLPLAPRIHLVIVKPWQGVNTALAYRTFDQESKFTHLSYEEWRKALALKQAEALAPLLYNDMEPASMKLLPEIARIKEDLQKEEGCLGALMSGSGSAVFGMFQSSEQAQRVVGSWQDKECKVWVTHTVERGHCHG</sequence>
<keyword evidence="6 9" id="KW-0418">Kinase</keyword>
<dbReference type="GO" id="GO:0019288">
    <property type="term" value="P:isopentenyl diphosphate biosynthetic process, methylerythritol 4-phosphate pathway"/>
    <property type="evidence" value="ECO:0007669"/>
    <property type="project" value="UniProtKB-UniRule"/>
</dbReference>
<dbReference type="InterPro" id="IPR014721">
    <property type="entry name" value="Ribsml_uS5_D2-typ_fold_subgr"/>
</dbReference>
<feature type="active site" evidence="9">
    <location>
        <position position="13"/>
    </location>
</feature>
<evidence type="ECO:0000256" key="2">
    <source>
        <dbReference type="ARBA" id="ARBA00012052"/>
    </source>
</evidence>
<reference evidence="13" key="1">
    <citation type="submission" date="2012-02" db="EMBL/GenBank/DDBJ databases">
        <title>Complete sequence of Desulfitobacterium dichloroeliminans LMG P-21439.</title>
        <authorList>
            <person name="Lucas S."/>
            <person name="Han J."/>
            <person name="Lapidus A."/>
            <person name="Cheng J.-F."/>
            <person name="Goodwin L."/>
            <person name="Pitluck S."/>
            <person name="Peters L."/>
            <person name="Ovchinnikova G."/>
            <person name="Teshima H."/>
            <person name="Detter J.C."/>
            <person name="Han C."/>
            <person name="Tapia R."/>
            <person name="Land M."/>
            <person name="Hauser L."/>
            <person name="Kyrpides N."/>
            <person name="Ivanova N."/>
            <person name="Pagani I."/>
            <person name="Kruse T."/>
            <person name="de Vos W.M."/>
            <person name="Boon N."/>
            <person name="Smidt H."/>
            <person name="Woyke T."/>
        </authorList>
    </citation>
    <scope>NUCLEOTIDE SEQUENCE [LARGE SCALE GENOMIC DNA]</scope>
    <source>
        <strain evidence="13">LMG P-21439 / DCA1</strain>
    </source>
</reference>
<feature type="domain" description="GHMP kinase N-terminal" evidence="10">
    <location>
        <begin position="65"/>
        <end position="143"/>
    </location>
</feature>
<evidence type="ECO:0000256" key="8">
    <source>
        <dbReference type="ARBA" id="ARBA00032554"/>
    </source>
</evidence>
<dbReference type="STRING" id="871963.Desdi_0051"/>
<dbReference type="HAMAP" id="MF_00061">
    <property type="entry name" value="IspE"/>
    <property type="match status" value="1"/>
</dbReference>
<evidence type="ECO:0000259" key="10">
    <source>
        <dbReference type="Pfam" id="PF00288"/>
    </source>
</evidence>
<feature type="binding site" evidence="9">
    <location>
        <begin position="93"/>
        <end position="103"/>
    </location>
    <ligand>
        <name>ATP</name>
        <dbReference type="ChEBI" id="CHEBI:30616"/>
    </ligand>
</feature>
<dbReference type="InterPro" id="IPR013750">
    <property type="entry name" value="GHMP_kinase_C_dom"/>
</dbReference>
<evidence type="ECO:0000313" key="13">
    <source>
        <dbReference type="Proteomes" id="UP000010797"/>
    </source>
</evidence>
<keyword evidence="4 9" id="KW-0808">Transferase</keyword>
<feature type="domain" description="GHMP kinase C-terminal" evidence="11">
    <location>
        <begin position="199"/>
        <end position="272"/>
    </location>
</feature>
<comment type="function">
    <text evidence="9">Catalyzes the phosphorylation of the position 2 hydroxy group of 4-diphosphocytidyl-2C-methyl-D-erythritol.</text>
</comment>
<dbReference type="PANTHER" id="PTHR43527:SF2">
    <property type="entry name" value="4-DIPHOSPHOCYTIDYL-2-C-METHYL-D-ERYTHRITOL KINASE, CHLOROPLASTIC"/>
    <property type="match status" value="1"/>
</dbReference>
<dbReference type="InterPro" id="IPR036554">
    <property type="entry name" value="GHMP_kinase_C_sf"/>
</dbReference>
<evidence type="ECO:0000259" key="11">
    <source>
        <dbReference type="Pfam" id="PF08544"/>
    </source>
</evidence>
<dbReference type="SUPFAM" id="SSF54211">
    <property type="entry name" value="Ribosomal protein S5 domain 2-like"/>
    <property type="match status" value="1"/>
</dbReference>
<evidence type="ECO:0000256" key="1">
    <source>
        <dbReference type="ARBA" id="ARBA00009684"/>
    </source>
</evidence>
<dbReference type="NCBIfam" id="NF011202">
    <property type="entry name" value="PRK14608.1"/>
    <property type="match status" value="1"/>
</dbReference>
<organism evidence="12 13">
    <name type="scientific">Desulfitobacterium dichloroeliminans (strain LMG P-21439 / DCA1)</name>
    <dbReference type="NCBI Taxonomy" id="871963"/>
    <lineage>
        <taxon>Bacteria</taxon>
        <taxon>Bacillati</taxon>
        <taxon>Bacillota</taxon>
        <taxon>Clostridia</taxon>
        <taxon>Eubacteriales</taxon>
        <taxon>Desulfitobacteriaceae</taxon>
        <taxon>Desulfitobacterium</taxon>
    </lineage>
</organism>
<dbReference type="UniPathway" id="UPA00056">
    <property type="reaction ID" value="UER00094"/>
</dbReference>
<dbReference type="InterPro" id="IPR006204">
    <property type="entry name" value="GHMP_kinase_N_dom"/>
</dbReference>
<feature type="active site" evidence="9">
    <location>
        <position position="135"/>
    </location>
</feature>